<evidence type="ECO:0000313" key="3">
    <source>
        <dbReference type="Proteomes" id="UP000007435"/>
    </source>
</evidence>
<keyword evidence="1" id="KW-0732">Signal</keyword>
<dbReference type="KEGG" id="lby:Lbys_3323"/>
<evidence type="ECO:0000313" key="2">
    <source>
        <dbReference type="EMBL" id="ADQ18975.1"/>
    </source>
</evidence>
<reference key="1">
    <citation type="submission" date="2010-11" db="EMBL/GenBank/DDBJ databases">
        <title>The complete genome of Leadbetterella byssophila DSM 17132.</title>
        <authorList>
            <consortium name="US DOE Joint Genome Institute (JGI-PGF)"/>
            <person name="Lucas S."/>
            <person name="Copeland A."/>
            <person name="Lapidus A."/>
            <person name="Glavina del Rio T."/>
            <person name="Dalin E."/>
            <person name="Tice H."/>
            <person name="Bruce D."/>
            <person name="Goodwin L."/>
            <person name="Pitluck S."/>
            <person name="Kyrpides N."/>
            <person name="Mavromatis K."/>
            <person name="Ivanova N."/>
            <person name="Teshima H."/>
            <person name="Brettin T."/>
            <person name="Detter J.C."/>
            <person name="Han C."/>
            <person name="Tapia R."/>
            <person name="Land M."/>
            <person name="Hauser L."/>
            <person name="Markowitz V."/>
            <person name="Cheng J.-F."/>
            <person name="Hugenholtz P."/>
            <person name="Woyke T."/>
            <person name="Wu D."/>
            <person name="Tindall B."/>
            <person name="Pomrenke H.G."/>
            <person name="Brambilla E."/>
            <person name="Klenk H.-P."/>
            <person name="Eisen J.A."/>
        </authorList>
    </citation>
    <scope>NUCLEOTIDE SEQUENCE [LARGE SCALE GENOMIC DNA]</scope>
    <source>
        <strain>DSM 17132</strain>
    </source>
</reference>
<dbReference type="OrthoDB" id="9790491at2"/>
<dbReference type="eggNOG" id="ENOG502ZCMM">
    <property type="taxonomic scope" value="Bacteria"/>
</dbReference>
<evidence type="ECO:0000256" key="1">
    <source>
        <dbReference type="SAM" id="SignalP"/>
    </source>
</evidence>
<reference evidence="2 3" key="2">
    <citation type="journal article" date="2011" name="Stand. Genomic Sci.">
        <title>Complete genome sequence of Leadbetterella byssophila type strain (4M15).</title>
        <authorList>
            <person name="Abt B."/>
            <person name="Teshima H."/>
            <person name="Lucas S."/>
            <person name="Lapidus A."/>
            <person name="Del Rio T.G."/>
            <person name="Nolan M."/>
            <person name="Tice H."/>
            <person name="Cheng J.F."/>
            <person name="Pitluck S."/>
            <person name="Liolios K."/>
            <person name="Pagani I."/>
            <person name="Ivanova N."/>
            <person name="Mavromatis K."/>
            <person name="Pati A."/>
            <person name="Tapia R."/>
            <person name="Han C."/>
            <person name="Goodwin L."/>
            <person name="Chen A."/>
            <person name="Palaniappan K."/>
            <person name="Land M."/>
            <person name="Hauser L."/>
            <person name="Chang Y.J."/>
            <person name="Jeffries C.D."/>
            <person name="Rohde M."/>
            <person name="Goker M."/>
            <person name="Tindall B.J."/>
            <person name="Detter J.C."/>
            <person name="Woyke T."/>
            <person name="Bristow J."/>
            <person name="Eisen J.A."/>
            <person name="Markowitz V."/>
            <person name="Hugenholtz P."/>
            <person name="Klenk H.P."/>
            <person name="Kyrpides N.C."/>
        </authorList>
    </citation>
    <scope>NUCLEOTIDE SEQUENCE [LARGE SCALE GENOMIC DNA]</scope>
    <source>
        <strain evidence="3">DSM 17132 / JCM 16389 / KACC 11308 / NBRC 106382 / 4M15</strain>
    </source>
</reference>
<sequence>MKKKILLWVALLMSSSAFAQNYNNWAIGVKVGEPVGLNIRKYFDSGRKNFDVNFGTYGFLWGATRSHNNKPYYKSQTGLMVQGVFHWNNQIGSAERFQIYYGFGGQINSRKRVPPVSNNVPERHISLGGVADAGMEYSLPNNNLSIFAELGIYAEIAPKPLFIHVPGSIGVRLNLIN</sequence>
<accession>E4RX60</accession>
<dbReference type="Proteomes" id="UP000007435">
    <property type="component" value="Chromosome"/>
</dbReference>
<proteinExistence type="predicted"/>
<dbReference type="AlphaFoldDB" id="E4RX60"/>
<feature type="chain" id="PRO_5003188520" description="Outer membrane protein beta-barrel domain-containing protein" evidence="1">
    <location>
        <begin position="20"/>
        <end position="177"/>
    </location>
</feature>
<dbReference type="RefSeq" id="WP_013410000.1">
    <property type="nucleotide sequence ID" value="NC_014655.1"/>
</dbReference>
<dbReference type="HOGENOM" id="CLU_1524214_0_0_10"/>
<gene>
    <name evidence="2" type="ordered locus">Lbys_3323</name>
</gene>
<name>E4RX60_LEAB4</name>
<feature type="signal peptide" evidence="1">
    <location>
        <begin position="1"/>
        <end position="19"/>
    </location>
</feature>
<keyword evidence="3" id="KW-1185">Reference proteome</keyword>
<organism evidence="2 3">
    <name type="scientific">Leadbetterella byssophila (strain DSM 17132 / JCM 16389 / KACC 11308 / NBRC 106382 / 4M15)</name>
    <dbReference type="NCBI Taxonomy" id="649349"/>
    <lineage>
        <taxon>Bacteria</taxon>
        <taxon>Pseudomonadati</taxon>
        <taxon>Bacteroidota</taxon>
        <taxon>Cytophagia</taxon>
        <taxon>Cytophagales</taxon>
        <taxon>Leadbetterellaceae</taxon>
        <taxon>Leadbetterella</taxon>
    </lineage>
</organism>
<protein>
    <recommendedName>
        <fullName evidence="4">Outer membrane protein beta-barrel domain-containing protein</fullName>
    </recommendedName>
</protein>
<dbReference type="STRING" id="649349.Lbys_3323"/>
<dbReference type="EMBL" id="CP002305">
    <property type="protein sequence ID" value="ADQ18975.1"/>
    <property type="molecule type" value="Genomic_DNA"/>
</dbReference>
<evidence type="ECO:0008006" key="4">
    <source>
        <dbReference type="Google" id="ProtNLM"/>
    </source>
</evidence>